<dbReference type="AlphaFoldDB" id="A0A3N2QD78"/>
<protein>
    <submittedName>
        <fullName evidence="1">Uncharacterized protein</fullName>
    </submittedName>
</protein>
<name>A0A3N2QD78_9BACT</name>
<sequence>MSLISNIFEKLFGRSNHYEEEQTERIEDADEKLFDLGNHYEEEQMERIEDADEELFDLGNHYEEERAEKIEDADESLESWIIATVKEKGCLSFTWESGSDEAFVTFKDSTDVDRNNFEDLETYIIDTLDIPDAGEFQMNGSGDIYIDNNLVRAKYSSTTKAIIDYNEETDQVIYDEEEYHDSADEVLFAIEK</sequence>
<reference evidence="1 2" key="1">
    <citation type="submission" date="2018-09" db="EMBL/GenBank/DDBJ databases">
        <title>Comparative Genomics of Wolbachia-Cardinium Dual Endosymbiosis in a Plant-Parasitic Nematode.</title>
        <authorList>
            <person name="Brown A.M.V."/>
            <person name="Wasala S.K."/>
            <person name="Howe D.K."/>
            <person name="Peetz A.B."/>
            <person name="Zasada I.A."/>
            <person name="Denver D.R."/>
        </authorList>
    </citation>
    <scope>NUCLEOTIDE SEQUENCE [LARGE SCALE GENOMIC DNA]</scope>
    <source>
        <strain evidence="1 2">Pp_1</strain>
    </source>
</reference>
<proteinExistence type="predicted"/>
<dbReference type="RefSeq" id="WP_123662332.1">
    <property type="nucleotide sequence ID" value="NZ_RARA01000016.1"/>
</dbReference>
<evidence type="ECO:0000313" key="1">
    <source>
        <dbReference type="EMBL" id="ROT47724.1"/>
    </source>
</evidence>
<dbReference type="Proteomes" id="UP000270927">
    <property type="component" value="Unassembled WGS sequence"/>
</dbReference>
<dbReference type="EMBL" id="RARA01000016">
    <property type="protein sequence ID" value="ROT47724.1"/>
    <property type="molecule type" value="Genomic_DNA"/>
</dbReference>
<evidence type="ECO:0000313" key="2">
    <source>
        <dbReference type="Proteomes" id="UP000270927"/>
    </source>
</evidence>
<comment type="caution">
    <text evidence="1">The sequence shown here is derived from an EMBL/GenBank/DDBJ whole genome shotgun (WGS) entry which is preliminary data.</text>
</comment>
<accession>A0A3N2QD78</accession>
<dbReference type="OrthoDB" id="675467at2"/>
<organism evidence="1 2">
    <name type="scientific">Candidatus Cardinium hertigii</name>
    <dbReference type="NCBI Taxonomy" id="247481"/>
    <lineage>
        <taxon>Bacteria</taxon>
        <taxon>Pseudomonadati</taxon>
        <taxon>Bacteroidota</taxon>
        <taxon>Cytophagia</taxon>
        <taxon>Cytophagales</taxon>
        <taxon>Amoebophilaceae</taxon>
        <taxon>Candidatus Cardinium</taxon>
    </lineage>
</organism>
<gene>
    <name evidence="1" type="ORF">EDM02_00945</name>
</gene>
<keyword evidence="2" id="KW-1185">Reference proteome</keyword>